<dbReference type="HAMAP" id="MF_00209">
    <property type="entry name" value="Inorganic_PPase"/>
    <property type="match status" value="1"/>
</dbReference>
<evidence type="ECO:0000313" key="9">
    <source>
        <dbReference type="Proteomes" id="UP000277633"/>
    </source>
</evidence>
<dbReference type="GO" id="GO:0004427">
    <property type="term" value="F:inorganic diphosphate phosphatase activity"/>
    <property type="evidence" value="ECO:0007669"/>
    <property type="project" value="UniProtKB-UniRule"/>
</dbReference>
<feature type="binding site" evidence="7">
    <location>
        <position position="68"/>
    </location>
    <ligand>
        <name>Mg(2+)</name>
        <dbReference type="ChEBI" id="CHEBI:18420"/>
        <label>1</label>
    </ligand>
</feature>
<comment type="caution">
    <text evidence="8">The sequence shown here is derived from an EMBL/GenBank/DDBJ whole genome shotgun (WGS) entry which is preliminary data.</text>
</comment>
<dbReference type="NCBIfam" id="NF002317">
    <property type="entry name" value="PRK01250.1"/>
    <property type="match status" value="1"/>
</dbReference>
<dbReference type="CDD" id="cd00412">
    <property type="entry name" value="pyrophosphatase"/>
    <property type="match status" value="1"/>
</dbReference>
<feature type="binding site" evidence="7">
    <location>
        <position position="27"/>
    </location>
    <ligand>
        <name>substrate</name>
    </ligand>
</feature>
<feature type="binding site" evidence="7">
    <location>
        <position position="41"/>
    </location>
    <ligand>
        <name>substrate</name>
    </ligand>
</feature>
<comment type="function">
    <text evidence="7">Catalyzes the hydrolysis of inorganic pyrophosphate (PPi) forming two phosphate ions.</text>
</comment>
<accession>A0A497JFC4</accession>
<reference evidence="8 9" key="1">
    <citation type="submission" date="2018-06" db="EMBL/GenBank/DDBJ databases">
        <title>Extensive metabolic versatility and redundancy in microbially diverse, dynamic hydrothermal sediments.</title>
        <authorList>
            <person name="Dombrowski N."/>
            <person name="Teske A."/>
            <person name="Baker B.J."/>
        </authorList>
    </citation>
    <scope>NUCLEOTIDE SEQUENCE [LARGE SCALE GENOMIC DNA]</scope>
    <source>
        <strain evidence="8">B9_G13</strain>
    </source>
</reference>
<feature type="binding site" evidence="7">
    <location>
        <position position="100"/>
    </location>
    <ligand>
        <name>Mg(2+)</name>
        <dbReference type="ChEBI" id="CHEBI:18420"/>
        <label>1</label>
    </ligand>
</feature>
<comment type="subunit">
    <text evidence="7">Homohexamer.</text>
</comment>
<protein>
    <recommendedName>
        <fullName evidence="7">Inorganic pyrophosphatase</fullName>
        <ecNumber evidence="7">3.6.1.1</ecNumber>
    </recommendedName>
    <alternativeName>
        <fullName evidence="7">Pyrophosphate phospho-hydrolase</fullName>
        <shortName evidence="7">PPase</shortName>
    </alternativeName>
</protein>
<evidence type="ECO:0000313" key="8">
    <source>
        <dbReference type="EMBL" id="RLG69558.1"/>
    </source>
</evidence>
<evidence type="ECO:0000256" key="1">
    <source>
        <dbReference type="ARBA" id="ARBA00001946"/>
    </source>
</evidence>
<evidence type="ECO:0000256" key="2">
    <source>
        <dbReference type="ARBA" id="ARBA00022490"/>
    </source>
</evidence>
<comment type="similarity">
    <text evidence="7">Belongs to the PPase family.</text>
</comment>
<feature type="binding site" evidence="7">
    <location>
        <position position="68"/>
    </location>
    <ligand>
        <name>Mg(2+)</name>
        <dbReference type="ChEBI" id="CHEBI:18420"/>
        <label>2</label>
    </ligand>
</feature>
<feature type="binding site" evidence="7">
    <location>
        <position position="53"/>
    </location>
    <ligand>
        <name>substrate</name>
    </ligand>
</feature>
<keyword evidence="5 7" id="KW-0460">Magnesium</keyword>
<comment type="subcellular location">
    <subcellularLocation>
        <location evidence="7">Cytoplasm</location>
    </subcellularLocation>
</comment>
<feature type="binding site" evidence="7">
    <location>
        <position position="139"/>
    </location>
    <ligand>
        <name>substrate</name>
    </ligand>
</feature>
<dbReference type="AlphaFoldDB" id="A0A497JFC4"/>
<evidence type="ECO:0000256" key="5">
    <source>
        <dbReference type="ARBA" id="ARBA00022842"/>
    </source>
</evidence>
<keyword evidence="4 7" id="KW-0378">Hydrolase</keyword>
<dbReference type="Proteomes" id="UP000277633">
    <property type="component" value="Unassembled WGS sequence"/>
</dbReference>
<evidence type="ECO:0000256" key="4">
    <source>
        <dbReference type="ARBA" id="ARBA00022801"/>
    </source>
</evidence>
<dbReference type="GO" id="GO:0006796">
    <property type="term" value="P:phosphate-containing compound metabolic process"/>
    <property type="evidence" value="ECO:0007669"/>
    <property type="project" value="InterPro"/>
</dbReference>
<dbReference type="InterPro" id="IPR008162">
    <property type="entry name" value="Pyrophosphatase"/>
</dbReference>
<dbReference type="GO" id="GO:0005737">
    <property type="term" value="C:cytoplasm"/>
    <property type="evidence" value="ECO:0007669"/>
    <property type="project" value="UniProtKB-SubCell"/>
</dbReference>
<dbReference type="EC" id="3.6.1.1" evidence="7"/>
<organism evidence="8 9">
    <name type="scientific">Candidatus Iainarchaeum sp</name>
    <dbReference type="NCBI Taxonomy" id="3101447"/>
    <lineage>
        <taxon>Archaea</taxon>
        <taxon>Candidatus Iainarchaeota</taxon>
        <taxon>Candidatus Iainarchaeia</taxon>
        <taxon>Candidatus Iainarchaeales</taxon>
        <taxon>Candidatus Iainarchaeaceae</taxon>
        <taxon>Candidatus Iainarchaeum</taxon>
    </lineage>
</organism>
<dbReference type="InterPro" id="IPR036649">
    <property type="entry name" value="Pyrophosphatase_sf"/>
</dbReference>
<evidence type="ECO:0000256" key="3">
    <source>
        <dbReference type="ARBA" id="ARBA00022723"/>
    </source>
</evidence>
<name>A0A497JFC4_9ARCH</name>
<dbReference type="EMBL" id="QMWO01000066">
    <property type="protein sequence ID" value="RLG69558.1"/>
    <property type="molecule type" value="Genomic_DNA"/>
</dbReference>
<proteinExistence type="inferred from homology"/>
<dbReference type="FunFam" id="3.90.80.10:FF:000003">
    <property type="entry name" value="Inorganic pyrophosphatase"/>
    <property type="match status" value="1"/>
</dbReference>
<evidence type="ECO:0000256" key="6">
    <source>
        <dbReference type="ARBA" id="ARBA00047820"/>
    </source>
</evidence>
<dbReference type="Gene3D" id="3.90.80.10">
    <property type="entry name" value="Inorganic pyrophosphatase"/>
    <property type="match status" value="1"/>
</dbReference>
<sequence>MIEFKIGRKPPYEVNAVIEIPKHSNVKYEVHKKTGVISVSRFLYTATTYPYNYGFFPEPLEKDNDPIDVMVISEEAVLPGCVIEIRPIGMLVTEDENGIDNKIIAIPAEKIDPTYGKIKDIKDLDDHVLRRIAHFFETYKELEPKKWVKVKGFKSKKYALQRIKFCMKRYKQKEKRKRG</sequence>
<dbReference type="PANTHER" id="PTHR10286">
    <property type="entry name" value="INORGANIC PYROPHOSPHATASE"/>
    <property type="match status" value="1"/>
</dbReference>
<dbReference type="PROSITE" id="PS00387">
    <property type="entry name" value="PPASE"/>
    <property type="match status" value="1"/>
</dbReference>
<feature type="binding site" evidence="7">
    <location>
        <position position="63"/>
    </location>
    <ligand>
        <name>Mg(2+)</name>
        <dbReference type="ChEBI" id="CHEBI:18420"/>
        <label>1</label>
    </ligand>
</feature>
<evidence type="ECO:0000256" key="7">
    <source>
        <dbReference type="HAMAP-Rule" id="MF_00209"/>
    </source>
</evidence>
<keyword evidence="2 7" id="KW-0963">Cytoplasm</keyword>
<dbReference type="Pfam" id="PF00719">
    <property type="entry name" value="Pyrophosphatase"/>
    <property type="match status" value="1"/>
</dbReference>
<gene>
    <name evidence="7" type="primary">ppa</name>
    <name evidence="8" type="ORF">DRO07_02070</name>
</gene>
<dbReference type="GO" id="GO:0000287">
    <property type="term" value="F:magnesium ion binding"/>
    <property type="evidence" value="ECO:0007669"/>
    <property type="project" value="UniProtKB-UniRule"/>
</dbReference>
<keyword evidence="3 7" id="KW-0479">Metal-binding</keyword>
<comment type="cofactor">
    <cofactor evidence="1 7">
        <name>Mg(2+)</name>
        <dbReference type="ChEBI" id="CHEBI:18420"/>
    </cofactor>
</comment>
<comment type="catalytic activity">
    <reaction evidence="6 7">
        <text>diphosphate + H2O = 2 phosphate + H(+)</text>
        <dbReference type="Rhea" id="RHEA:24576"/>
        <dbReference type="ChEBI" id="CHEBI:15377"/>
        <dbReference type="ChEBI" id="CHEBI:15378"/>
        <dbReference type="ChEBI" id="CHEBI:33019"/>
        <dbReference type="ChEBI" id="CHEBI:43474"/>
        <dbReference type="EC" id="3.6.1.1"/>
    </reaction>
</comment>
<dbReference type="SUPFAM" id="SSF50324">
    <property type="entry name" value="Inorganic pyrophosphatase"/>
    <property type="match status" value="1"/>
</dbReference>